<reference evidence="2 3" key="2">
    <citation type="journal article" date="2008" name="Science">
        <title>Environmental genomics reveals a single-species ecosystem deep within Earth.</title>
        <authorList>
            <person name="Chivian D."/>
            <person name="Brodie E.L."/>
            <person name="Alm E.J."/>
            <person name="Culley D.E."/>
            <person name="Dehal P.S."/>
            <person name="Desantis T.Z."/>
            <person name="Gihring T.M."/>
            <person name="Lapidus A."/>
            <person name="Lin L.H."/>
            <person name="Lowry S.R."/>
            <person name="Moser D.P."/>
            <person name="Richardson P.M."/>
            <person name="Southam G."/>
            <person name="Wanger G."/>
            <person name="Pratt L.M."/>
            <person name="Andersen G.L."/>
            <person name="Hazen T.C."/>
            <person name="Brockman F.J."/>
            <person name="Arkin A.P."/>
            <person name="Onstott T.C."/>
        </authorList>
    </citation>
    <scope>NUCLEOTIDE SEQUENCE [LARGE SCALE GENOMIC DNA]</scope>
    <source>
        <strain evidence="2 3">MP104C</strain>
    </source>
</reference>
<gene>
    <name evidence="2" type="ordered locus">Daud_0316</name>
</gene>
<proteinExistence type="predicted"/>
<feature type="coiled-coil region" evidence="1">
    <location>
        <begin position="9"/>
        <end position="36"/>
    </location>
</feature>
<keyword evidence="3" id="KW-1185">Reference proteome</keyword>
<dbReference type="HOGENOM" id="CLU_3250414_0_0_9"/>
<evidence type="ECO:0000313" key="2">
    <source>
        <dbReference type="EMBL" id="ACA58876.1"/>
    </source>
</evidence>
<dbReference type="RefSeq" id="WP_012301468.1">
    <property type="nucleotide sequence ID" value="NC_010424.1"/>
</dbReference>
<evidence type="ECO:0000256" key="1">
    <source>
        <dbReference type="SAM" id="Coils"/>
    </source>
</evidence>
<dbReference type="EMBL" id="CP000860">
    <property type="protein sequence ID" value="ACA58876.1"/>
    <property type="molecule type" value="Genomic_DNA"/>
</dbReference>
<evidence type="ECO:0000313" key="3">
    <source>
        <dbReference type="Proteomes" id="UP000008544"/>
    </source>
</evidence>
<accession>B1I0W2</accession>
<dbReference type="AlphaFoldDB" id="B1I0W2"/>
<keyword evidence="1" id="KW-0175">Coiled coil</keyword>
<reference evidence="3" key="1">
    <citation type="submission" date="2007-10" db="EMBL/GenBank/DDBJ databases">
        <title>Complete sequence of chromosome of Desulforudis audaxviator MP104C.</title>
        <authorList>
            <person name="Copeland A."/>
            <person name="Lucas S."/>
            <person name="Lapidus A."/>
            <person name="Barry K."/>
            <person name="Glavina del Rio T."/>
            <person name="Dalin E."/>
            <person name="Tice H."/>
            <person name="Bruce D."/>
            <person name="Pitluck S."/>
            <person name="Lowry S.R."/>
            <person name="Larimer F."/>
            <person name="Land M.L."/>
            <person name="Hauser L."/>
            <person name="Kyrpides N."/>
            <person name="Ivanova N.N."/>
            <person name="Richardson P."/>
        </authorList>
    </citation>
    <scope>NUCLEOTIDE SEQUENCE [LARGE SCALE GENOMIC DNA]</scope>
    <source>
        <strain evidence="3">MP104C</strain>
    </source>
</reference>
<protein>
    <submittedName>
        <fullName evidence="2">Uncharacterized protein</fullName>
    </submittedName>
</protein>
<organism evidence="2 3">
    <name type="scientific">Desulforudis audaxviator (strain MP104C)</name>
    <dbReference type="NCBI Taxonomy" id="477974"/>
    <lineage>
        <taxon>Bacteria</taxon>
        <taxon>Bacillati</taxon>
        <taxon>Bacillota</taxon>
        <taxon>Clostridia</taxon>
        <taxon>Thermoanaerobacterales</taxon>
        <taxon>Candidatus Desulforudaceae</taxon>
        <taxon>Candidatus Desulforudis</taxon>
    </lineage>
</organism>
<sequence>MQNGPSSREQELERKLREAQAKIGEQTMQIDILKKKTNWVLK</sequence>
<dbReference type="Proteomes" id="UP000008544">
    <property type="component" value="Chromosome"/>
</dbReference>
<dbReference type="STRING" id="477974.Daud_0316"/>
<dbReference type="KEGG" id="dau:Daud_0316"/>
<name>B1I0W2_DESAP</name>